<protein>
    <submittedName>
        <fullName evidence="2">Uncharacterized protein</fullName>
    </submittedName>
</protein>
<dbReference type="EMBL" id="AXCN02001398">
    <property type="status" value="NOT_ANNOTATED_CDS"/>
    <property type="molecule type" value="Genomic_DNA"/>
</dbReference>
<dbReference type="AlphaFoldDB" id="A0A182Q0P4"/>
<reference evidence="3" key="1">
    <citation type="submission" date="2014-01" db="EMBL/GenBank/DDBJ databases">
        <title>The Genome Sequence of Anopheles farauti FAR1 (V2).</title>
        <authorList>
            <consortium name="The Broad Institute Genomics Platform"/>
            <person name="Neafsey D.E."/>
            <person name="Besansky N."/>
            <person name="Howell P."/>
            <person name="Walton C."/>
            <person name="Young S.K."/>
            <person name="Zeng Q."/>
            <person name="Gargeya S."/>
            <person name="Fitzgerald M."/>
            <person name="Haas B."/>
            <person name="Abouelleil A."/>
            <person name="Allen A.W."/>
            <person name="Alvarado L."/>
            <person name="Arachchi H.M."/>
            <person name="Berlin A.M."/>
            <person name="Chapman S.B."/>
            <person name="Gainer-Dewar J."/>
            <person name="Goldberg J."/>
            <person name="Griggs A."/>
            <person name="Gujja S."/>
            <person name="Hansen M."/>
            <person name="Howarth C."/>
            <person name="Imamovic A."/>
            <person name="Ireland A."/>
            <person name="Larimer J."/>
            <person name="McCowan C."/>
            <person name="Murphy C."/>
            <person name="Pearson M."/>
            <person name="Poon T.W."/>
            <person name="Priest M."/>
            <person name="Roberts A."/>
            <person name="Saif S."/>
            <person name="Shea T."/>
            <person name="Sisk P."/>
            <person name="Sykes S."/>
            <person name="Wortman J."/>
            <person name="Nusbaum C."/>
            <person name="Birren B."/>
        </authorList>
    </citation>
    <scope>NUCLEOTIDE SEQUENCE [LARGE SCALE GENOMIC DNA]</scope>
    <source>
        <strain evidence="3">FAR1</strain>
    </source>
</reference>
<keyword evidence="3" id="KW-1185">Reference proteome</keyword>
<proteinExistence type="predicted"/>
<dbReference type="Proteomes" id="UP000075886">
    <property type="component" value="Unassembled WGS sequence"/>
</dbReference>
<organism evidence="2 3">
    <name type="scientific">Anopheles farauti</name>
    <dbReference type="NCBI Taxonomy" id="69004"/>
    <lineage>
        <taxon>Eukaryota</taxon>
        <taxon>Metazoa</taxon>
        <taxon>Ecdysozoa</taxon>
        <taxon>Arthropoda</taxon>
        <taxon>Hexapoda</taxon>
        <taxon>Insecta</taxon>
        <taxon>Pterygota</taxon>
        <taxon>Neoptera</taxon>
        <taxon>Endopterygota</taxon>
        <taxon>Diptera</taxon>
        <taxon>Nematocera</taxon>
        <taxon>Culicoidea</taxon>
        <taxon>Culicidae</taxon>
        <taxon>Anophelinae</taxon>
        <taxon>Anopheles</taxon>
    </lineage>
</organism>
<evidence type="ECO:0000256" key="1">
    <source>
        <dbReference type="SAM" id="MobiDB-lite"/>
    </source>
</evidence>
<dbReference type="EnsemblMetazoa" id="AFAF000730-RA">
    <property type="protein sequence ID" value="AFAF000730-PA"/>
    <property type="gene ID" value="AFAF000730"/>
</dbReference>
<feature type="region of interest" description="Disordered" evidence="1">
    <location>
        <begin position="61"/>
        <end position="81"/>
    </location>
</feature>
<name>A0A182Q0P4_9DIPT</name>
<reference evidence="2" key="2">
    <citation type="submission" date="2020-05" db="UniProtKB">
        <authorList>
            <consortium name="EnsemblMetazoa"/>
        </authorList>
    </citation>
    <scope>IDENTIFICATION</scope>
    <source>
        <strain evidence="2">FAR1</strain>
    </source>
</reference>
<dbReference type="VEuPathDB" id="VectorBase:AFAF000730"/>
<sequence>MASRQAKAKPIASENNQHHQQQQQRPAGASRADLYKDCARWLIVETPRALKTSELINFTRSSGGGGGGLDEPQPVRPGPAVSTVGEEELLVFVRTAATIHGSGRTEHGTGDERWMTVEQGDPTTSRASARHPIPAMLVVRDGEVPVGDKLRLMRLLLPLGRL</sequence>
<evidence type="ECO:0000313" key="3">
    <source>
        <dbReference type="Proteomes" id="UP000075886"/>
    </source>
</evidence>
<feature type="region of interest" description="Disordered" evidence="1">
    <location>
        <begin position="1"/>
        <end position="31"/>
    </location>
</feature>
<accession>A0A182Q0P4</accession>
<evidence type="ECO:0000313" key="2">
    <source>
        <dbReference type="EnsemblMetazoa" id="AFAF000730-PA"/>
    </source>
</evidence>